<accession>A0A0C3PE07</accession>
<dbReference type="HOGENOM" id="CLU_141388_0_0_1"/>
<sequence>MLNTNEDKSQAFMSTLFLPPPPQSSVPQDYRYPMLEAQWSTITKDQLACTIKNLSPYKAPGPDGVPNIVFQKSPVLSGYLLHLFNAVFMLKTYYDPWRESMMECGFLTTVILCKPGKADYTMLKAYHPIALLNTTAKLLLAIIAENTTYILEKHQLLLGTHFGG</sequence>
<feature type="non-terminal residue" evidence="1">
    <location>
        <position position="164"/>
    </location>
</feature>
<evidence type="ECO:0000313" key="2">
    <source>
        <dbReference type="Proteomes" id="UP000054217"/>
    </source>
</evidence>
<dbReference type="STRING" id="870435.A0A0C3PE07"/>
<dbReference type="InParanoid" id="A0A0C3PE07"/>
<dbReference type="PANTHER" id="PTHR33481">
    <property type="entry name" value="REVERSE TRANSCRIPTASE"/>
    <property type="match status" value="1"/>
</dbReference>
<dbReference type="Proteomes" id="UP000054217">
    <property type="component" value="Unassembled WGS sequence"/>
</dbReference>
<keyword evidence="2" id="KW-1185">Reference proteome</keyword>
<dbReference type="PANTHER" id="PTHR33481:SF1">
    <property type="entry name" value="ENDONUCLEASE_EXONUCLEASE_PHOSPHATASE DOMAIN-CONTAINING PROTEIN-RELATED"/>
    <property type="match status" value="1"/>
</dbReference>
<dbReference type="EMBL" id="KN831948">
    <property type="protein sequence ID" value="KIO12025.1"/>
    <property type="molecule type" value="Genomic_DNA"/>
</dbReference>
<reference evidence="2" key="2">
    <citation type="submission" date="2015-01" db="EMBL/GenBank/DDBJ databases">
        <title>Evolutionary Origins and Diversification of the Mycorrhizal Mutualists.</title>
        <authorList>
            <consortium name="DOE Joint Genome Institute"/>
            <consortium name="Mycorrhizal Genomics Consortium"/>
            <person name="Kohler A."/>
            <person name="Kuo A."/>
            <person name="Nagy L.G."/>
            <person name="Floudas D."/>
            <person name="Copeland A."/>
            <person name="Barry K.W."/>
            <person name="Cichocki N."/>
            <person name="Veneault-Fourrey C."/>
            <person name="LaButti K."/>
            <person name="Lindquist E.A."/>
            <person name="Lipzen A."/>
            <person name="Lundell T."/>
            <person name="Morin E."/>
            <person name="Murat C."/>
            <person name="Riley R."/>
            <person name="Ohm R."/>
            <person name="Sun H."/>
            <person name="Tunlid A."/>
            <person name="Henrissat B."/>
            <person name="Grigoriev I.V."/>
            <person name="Hibbett D.S."/>
            <person name="Martin F."/>
        </authorList>
    </citation>
    <scope>NUCLEOTIDE SEQUENCE [LARGE SCALE GENOMIC DNA]</scope>
    <source>
        <strain evidence="2">Marx 270</strain>
    </source>
</reference>
<name>A0A0C3PE07_PISTI</name>
<evidence type="ECO:0000313" key="1">
    <source>
        <dbReference type="EMBL" id="KIO12025.1"/>
    </source>
</evidence>
<reference evidence="1 2" key="1">
    <citation type="submission" date="2014-04" db="EMBL/GenBank/DDBJ databases">
        <authorList>
            <consortium name="DOE Joint Genome Institute"/>
            <person name="Kuo A."/>
            <person name="Kohler A."/>
            <person name="Costa M.D."/>
            <person name="Nagy L.G."/>
            <person name="Floudas D."/>
            <person name="Copeland A."/>
            <person name="Barry K.W."/>
            <person name="Cichocki N."/>
            <person name="Veneault-Fourrey C."/>
            <person name="LaButti K."/>
            <person name="Lindquist E.A."/>
            <person name="Lipzen A."/>
            <person name="Lundell T."/>
            <person name="Morin E."/>
            <person name="Murat C."/>
            <person name="Sun H."/>
            <person name="Tunlid A."/>
            <person name="Henrissat B."/>
            <person name="Grigoriev I.V."/>
            <person name="Hibbett D.S."/>
            <person name="Martin F."/>
            <person name="Nordberg H.P."/>
            <person name="Cantor M.N."/>
            <person name="Hua S.X."/>
        </authorList>
    </citation>
    <scope>NUCLEOTIDE SEQUENCE [LARGE SCALE GENOMIC DNA]</scope>
    <source>
        <strain evidence="1 2">Marx 270</strain>
    </source>
</reference>
<dbReference type="OrthoDB" id="2690385at2759"/>
<organism evidence="1 2">
    <name type="scientific">Pisolithus tinctorius Marx 270</name>
    <dbReference type="NCBI Taxonomy" id="870435"/>
    <lineage>
        <taxon>Eukaryota</taxon>
        <taxon>Fungi</taxon>
        <taxon>Dikarya</taxon>
        <taxon>Basidiomycota</taxon>
        <taxon>Agaricomycotina</taxon>
        <taxon>Agaricomycetes</taxon>
        <taxon>Agaricomycetidae</taxon>
        <taxon>Boletales</taxon>
        <taxon>Sclerodermatineae</taxon>
        <taxon>Pisolithaceae</taxon>
        <taxon>Pisolithus</taxon>
    </lineage>
</organism>
<gene>
    <name evidence="1" type="ORF">M404DRAFT_58878</name>
</gene>
<protein>
    <recommendedName>
        <fullName evidence="3">Reverse transcriptase domain-containing protein</fullName>
    </recommendedName>
</protein>
<proteinExistence type="predicted"/>
<dbReference type="AlphaFoldDB" id="A0A0C3PE07"/>
<evidence type="ECO:0008006" key="3">
    <source>
        <dbReference type="Google" id="ProtNLM"/>
    </source>
</evidence>